<evidence type="ECO:0000313" key="1">
    <source>
        <dbReference type="EMBL" id="APR03955.1"/>
    </source>
</evidence>
<dbReference type="Gene3D" id="2.60.120.1440">
    <property type="match status" value="1"/>
</dbReference>
<gene>
    <name evidence="1" type="ORF">Tchl_1096</name>
</gene>
<dbReference type="PANTHER" id="PTHR30273">
    <property type="entry name" value="PERIPLASMIC SIGNAL SENSOR AND SIGMA FACTOR ACTIVATOR FECR-RELATED"/>
    <property type="match status" value="1"/>
</dbReference>
<dbReference type="InterPro" id="IPR012373">
    <property type="entry name" value="Ferrdict_sens_TM"/>
</dbReference>
<reference evidence="1 2" key="1">
    <citation type="submission" date="2016-12" db="EMBL/GenBank/DDBJ databases">
        <title>Complete genome sequence of Thauera chlorobenzoica, a Betaproteobacterium degrading haloaromatics anaerobically to CO2 and halides.</title>
        <authorList>
            <person name="Goris T."/>
            <person name="Mergelsberg M."/>
            <person name="Boll M."/>
        </authorList>
    </citation>
    <scope>NUCLEOTIDE SEQUENCE [LARGE SCALE GENOMIC DNA]</scope>
    <source>
        <strain evidence="1 2">3CB1</strain>
    </source>
</reference>
<dbReference type="InterPro" id="IPR006860">
    <property type="entry name" value="FecR"/>
</dbReference>
<dbReference type="GO" id="GO:0016989">
    <property type="term" value="F:sigma factor antagonist activity"/>
    <property type="evidence" value="ECO:0007669"/>
    <property type="project" value="TreeGrafter"/>
</dbReference>
<protein>
    <submittedName>
        <fullName evidence="1">Fe2+-dicitrate sensor, membrane component</fullName>
    </submittedName>
</protein>
<dbReference type="PIRSF" id="PIRSF018266">
    <property type="entry name" value="FecR"/>
    <property type="match status" value="1"/>
</dbReference>
<sequence>MNAPASLPRDIDPAILQEAAEWMMRLTSGEAGAAEHEALARWQAQSSQHRLAWQRAEAFLADLRRMPAEVAKTALDRPPARRRALARLVWLPLAPTAAWLGWRHAWPAMLAELRTATGEQRQVTLADGTLLTLNTSTAVDIRYSSQQRLIRLIEGEVLIATATDPAPLTPSQPRPFLVQTVEGTARALGTRFTVRRLQGTGTERSRVVVFEGAVGISAGGRHLVLDRGRQAEFTTTAIGPAAPASEAVDGAWASGMLIARQIRLADLAAELDRYRPGLLRCHPGVADLRISGAFPLLDPERSLRLLTDTFPLRLRYRTRYWATLESNEG</sequence>
<dbReference type="Pfam" id="PF16220">
    <property type="entry name" value="DUF4880"/>
    <property type="match status" value="1"/>
</dbReference>
<dbReference type="Pfam" id="PF04773">
    <property type="entry name" value="FecR"/>
    <property type="match status" value="1"/>
</dbReference>
<dbReference type="AlphaFoldDB" id="A0A1H5VW70"/>
<dbReference type="STRING" id="96773.Tchl_1096"/>
<evidence type="ECO:0000313" key="2">
    <source>
        <dbReference type="Proteomes" id="UP000185739"/>
    </source>
</evidence>
<proteinExistence type="predicted"/>
<dbReference type="Proteomes" id="UP000185739">
    <property type="component" value="Chromosome"/>
</dbReference>
<keyword evidence="2" id="KW-1185">Reference proteome</keyword>
<dbReference type="InterPro" id="IPR032623">
    <property type="entry name" value="FecR_N"/>
</dbReference>
<dbReference type="PANTHER" id="PTHR30273:SF2">
    <property type="entry name" value="PROTEIN FECR"/>
    <property type="match status" value="1"/>
</dbReference>
<dbReference type="EMBL" id="CP018839">
    <property type="protein sequence ID" value="APR03955.1"/>
    <property type="molecule type" value="Genomic_DNA"/>
</dbReference>
<accession>A0A1H5VW70</accession>
<organism evidence="1 2">
    <name type="scientific">Thauera chlorobenzoica</name>
    <dbReference type="NCBI Taxonomy" id="96773"/>
    <lineage>
        <taxon>Bacteria</taxon>
        <taxon>Pseudomonadati</taxon>
        <taxon>Pseudomonadota</taxon>
        <taxon>Betaproteobacteria</taxon>
        <taxon>Rhodocyclales</taxon>
        <taxon>Zoogloeaceae</taxon>
        <taxon>Thauera</taxon>
    </lineage>
</organism>
<dbReference type="KEGG" id="tcl:Tchl_1096"/>
<name>A0A1H5VW70_9RHOO</name>
<dbReference type="RefSeq" id="WP_075147505.1">
    <property type="nucleotide sequence ID" value="NZ_CP018839.1"/>
</dbReference>
<dbReference type="OrthoDB" id="1099576at2"/>